<dbReference type="InterPro" id="IPR000734">
    <property type="entry name" value="TAG_lipase"/>
</dbReference>
<dbReference type="PANTHER" id="PTHR11610:SF173">
    <property type="entry name" value="LIPASE DOMAIN-CONTAINING PROTEIN-RELATED"/>
    <property type="match status" value="1"/>
</dbReference>
<feature type="non-terminal residue" evidence="6">
    <location>
        <position position="291"/>
    </location>
</feature>
<comment type="subcellular location">
    <subcellularLocation>
        <location evidence="1">Secreted</location>
    </subcellularLocation>
</comment>
<dbReference type="GO" id="GO:0005615">
    <property type="term" value="C:extracellular space"/>
    <property type="evidence" value="ECO:0000318"/>
    <property type="project" value="GO_Central"/>
</dbReference>
<dbReference type="STRING" id="6669.E9FVN9"/>
<dbReference type="InterPro" id="IPR013818">
    <property type="entry name" value="Lipase"/>
</dbReference>
<dbReference type="PhylomeDB" id="E9FVN9"/>
<evidence type="ECO:0000313" key="7">
    <source>
        <dbReference type="Proteomes" id="UP000000305"/>
    </source>
</evidence>
<dbReference type="OrthoDB" id="199913at2759"/>
<dbReference type="eggNOG" id="ENOG502QUK7">
    <property type="taxonomic scope" value="Eukaryota"/>
</dbReference>
<dbReference type="InterPro" id="IPR029058">
    <property type="entry name" value="AB_hydrolase_fold"/>
</dbReference>
<dbReference type="HOGENOM" id="CLU_027171_0_0_1"/>
<organism evidence="6 7">
    <name type="scientific">Daphnia pulex</name>
    <name type="common">Water flea</name>
    <dbReference type="NCBI Taxonomy" id="6669"/>
    <lineage>
        <taxon>Eukaryota</taxon>
        <taxon>Metazoa</taxon>
        <taxon>Ecdysozoa</taxon>
        <taxon>Arthropoda</taxon>
        <taxon>Crustacea</taxon>
        <taxon>Branchiopoda</taxon>
        <taxon>Diplostraca</taxon>
        <taxon>Cladocera</taxon>
        <taxon>Anomopoda</taxon>
        <taxon>Daphniidae</taxon>
        <taxon>Daphnia</taxon>
    </lineage>
</organism>
<evidence type="ECO:0000256" key="3">
    <source>
        <dbReference type="ARBA" id="ARBA00022525"/>
    </source>
</evidence>
<comment type="similarity">
    <text evidence="2 4">Belongs to the AB hydrolase superfamily. Lipase family.</text>
</comment>
<name>E9FVN9_DAPPU</name>
<dbReference type="PANTHER" id="PTHR11610">
    <property type="entry name" value="LIPASE"/>
    <property type="match status" value="1"/>
</dbReference>
<dbReference type="Pfam" id="PF00151">
    <property type="entry name" value="Lipase"/>
    <property type="match status" value="1"/>
</dbReference>
<evidence type="ECO:0000313" key="6">
    <source>
        <dbReference type="EMBL" id="EFX89073.1"/>
    </source>
</evidence>
<evidence type="ECO:0000256" key="4">
    <source>
        <dbReference type="RuleBase" id="RU004262"/>
    </source>
</evidence>
<proteinExistence type="inferred from homology"/>
<keyword evidence="7" id="KW-1185">Reference proteome</keyword>
<sequence length="291" mass="31703">VCYGELGCLALNQSWYNSLHRPINLMPMTRNRINTHFTLFTREKPMQGLKISAKNTTEITAASFKSRPTKFYIHGYLADAYEARITTLVARLLENGDFNVIVVHWGAGAYTTYGQAVANTRLVGLEIALLVNTMIAKLGVKASDVHLIGHSLGSHIAGYAGEKILNLGRISGLDPAGPSFRSMPSFVRLDPSDAQFVEAIHTDGGVLGFGLSEPVGHLDFYPNGGEIQPGCEPYPANFVASISALAAANTTLTDIVACDHMRVIYLFSDSFISRNNCQIVAYECSDYDSFN</sequence>
<feature type="domain" description="Lipase" evidence="5">
    <location>
        <begin position="1"/>
        <end position="291"/>
    </location>
</feature>
<reference evidence="6 7" key="1">
    <citation type="journal article" date="2011" name="Science">
        <title>The ecoresponsive genome of Daphnia pulex.</title>
        <authorList>
            <person name="Colbourne J.K."/>
            <person name="Pfrender M.E."/>
            <person name="Gilbert D."/>
            <person name="Thomas W.K."/>
            <person name="Tucker A."/>
            <person name="Oakley T.H."/>
            <person name="Tokishita S."/>
            <person name="Aerts A."/>
            <person name="Arnold G.J."/>
            <person name="Basu M.K."/>
            <person name="Bauer D.J."/>
            <person name="Caceres C.E."/>
            <person name="Carmel L."/>
            <person name="Casola C."/>
            <person name="Choi J.H."/>
            <person name="Detter J.C."/>
            <person name="Dong Q."/>
            <person name="Dusheyko S."/>
            <person name="Eads B.D."/>
            <person name="Frohlich T."/>
            <person name="Geiler-Samerotte K.A."/>
            <person name="Gerlach D."/>
            <person name="Hatcher P."/>
            <person name="Jogdeo S."/>
            <person name="Krijgsveld J."/>
            <person name="Kriventseva E.V."/>
            <person name="Kultz D."/>
            <person name="Laforsch C."/>
            <person name="Lindquist E."/>
            <person name="Lopez J."/>
            <person name="Manak J.R."/>
            <person name="Muller J."/>
            <person name="Pangilinan J."/>
            <person name="Patwardhan R.P."/>
            <person name="Pitluck S."/>
            <person name="Pritham E.J."/>
            <person name="Rechtsteiner A."/>
            <person name="Rho M."/>
            <person name="Rogozin I.B."/>
            <person name="Sakarya O."/>
            <person name="Salamov A."/>
            <person name="Schaack S."/>
            <person name="Shapiro H."/>
            <person name="Shiga Y."/>
            <person name="Skalitzky C."/>
            <person name="Smith Z."/>
            <person name="Souvorov A."/>
            <person name="Sung W."/>
            <person name="Tang Z."/>
            <person name="Tsuchiya D."/>
            <person name="Tu H."/>
            <person name="Vos H."/>
            <person name="Wang M."/>
            <person name="Wolf Y.I."/>
            <person name="Yamagata H."/>
            <person name="Yamada T."/>
            <person name="Ye Y."/>
            <person name="Shaw J.R."/>
            <person name="Andrews J."/>
            <person name="Crease T.J."/>
            <person name="Tang H."/>
            <person name="Lucas S.M."/>
            <person name="Robertson H.M."/>
            <person name="Bork P."/>
            <person name="Koonin E.V."/>
            <person name="Zdobnov E.M."/>
            <person name="Grigoriev I.V."/>
            <person name="Lynch M."/>
            <person name="Boore J.L."/>
        </authorList>
    </citation>
    <scope>NUCLEOTIDE SEQUENCE [LARGE SCALE GENOMIC DNA]</scope>
</reference>
<dbReference type="SUPFAM" id="SSF53474">
    <property type="entry name" value="alpha/beta-Hydrolases"/>
    <property type="match status" value="1"/>
</dbReference>
<keyword evidence="3" id="KW-0964">Secreted</keyword>
<dbReference type="InterPro" id="IPR033906">
    <property type="entry name" value="Lipase_N"/>
</dbReference>
<dbReference type="CDD" id="cd00707">
    <property type="entry name" value="Pancreat_lipase_like"/>
    <property type="match status" value="1"/>
</dbReference>
<dbReference type="GO" id="GO:0016042">
    <property type="term" value="P:lipid catabolic process"/>
    <property type="evidence" value="ECO:0000318"/>
    <property type="project" value="GO_Central"/>
</dbReference>
<dbReference type="PRINTS" id="PR00821">
    <property type="entry name" value="TAGLIPASE"/>
</dbReference>
<dbReference type="KEGG" id="dpx:DAPPUDRAFT_23809"/>
<evidence type="ECO:0000256" key="2">
    <source>
        <dbReference type="ARBA" id="ARBA00010701"/>
    </source>
</evidence>
<dbReference type="GO" id="GO:0016298">
    <property type="term" value="F:lipase activity"/>
    <property type="evidence" value="ECO:0000318"/>
    <property type="project" value="GO_Central"/>
</dbReference>
<dbReference type="EMBL" id="GL732525">
    <property type="protein sequence ID" value="EFX89073.1"/>
    <property type="molecule type" value="Genomic_DNA"/>
</dbReference>
<dbReference type="Gene3D" id="3.40.50.1820">
    <property type="entry name" value="alpha/beta hydrolase"/>
    <property type="match status" value="1"/>
</dbReference>
<dbReference type="Proteomes" id="UP000000305">
    <property type="component" value="Unassembled WGS sequence"/>
</dbReference>
<protein>
    <recommendedName>
        <fullName evidence="5">Lipase domain-containing protein</fullName>
    </recommendedName>
</protein>
<feature type="non-terminal residue" evidence="6">
    <location>
        <position position="1"/>
    </location>
</feature>
<evidence type="ECO:0000256" key="1">
    <source>
        <dbReference type="ARBA" id="ARBA00004613"/>
    </source>
</evidence>
<gene>
    <name evidence="6" type="ORF">DAPPUDRAFT_23809</name>
</gene>
<dbReference type="InParanoid" id="E9FVN9"/>
<dbReference type="OMA" id="RINTHFT"/>
<dbReference type="FunFam" id="3.40.50.1820:FF:000871">
    <property type="entry name" value="Uncharacterized protein"/>
    <property type="match status" value="1"/>
</dbReference>
<dbReference type="AlphaFoldDB" id="E9FVN9"/>
<evidence type="ECO:0000259" key="5">
    <source>
        <dbReference type="Pfam" id="PF00151"/>
    </source>
</evidence>
<accession>E9FVN9</accession>